<comment type="similarity">
    <text evidence="2 5">Belongs to the bacterial histone-like protein family.</text>
</comment>
<dbReference type="Pfam" id="PF00216">
    <property type="entry name" value="Bac_DNA_binding"/>
    <property type="match status" value="1"/>
</dbReference>
<comment type="function">
    <text evidence="1">Histone-like DNA-binding protein which is capable of wrapping DNA to stabilize it, and thus to prevent its denaturation under extreme environmental conditions.</text>
</comment>
<proteinExistence type="inferred from homology"/>
<dbReference type="RefSeq" id="WP_040098954.1">
    <property type="nucleotide sequence ID" value="NZ_JWJD01000003.1"/>
</dbReference>
<dbReference type="EMBL" id="JWJD01000003">
    <property type="protein sequence ID" value="KIH76444.1"/>
    <property type="molecule type" value="Genomic_DNA"/>
</dbReference>
<dbReference type="CDD" id="cd13831">
    <property type="entry name" value="HU"/>
    <property type="match status" value="1"/>
</dbReference>
<accession>A0A0C2DSK5</accession>
<evidence type="ECO:0000256" key="3">
    <source>
        <dbReference type="ARBA" id="ARBA00023067"/>
    </source>
</evidence>
<dbReference type="SMART" id="SM00411">
    <property type="entry name" value="BHL"/>
    <property type="match status" value="1"/>
</dbReference>
<evidence type="ECO:0000313" key="7">
    <source>
        <dbReference type="Proteomes" id="UP000035068"/>
    </source>
</evidence>
<protein>
    <submittedName>
        <fullName evidence="6">Transcriptional regulator HU subunit alpha</fullName>
    </submittedName>
</protein>
<dbReference type="GO" id="GO:1990103">
    <property type="term" value="C:DnaA-HU complex"/>
    <property type="evidence" value="ECO:0007669"/>
    <property type="project" value="UniProtKB-ARBA"/>
</dbReference>
<keyword evidence="3" id="KW-0226">DNA condensation</keyword>
<comment type="caution">
    <text evidence="6">The sequence shown here is derived from an EMBL/GenBank/DDBJ whole genome shotgun (WGS) entry which is preliminary data.</text>
</comment>
<dbReference type="InterPro" id="IPR020816">
    <property type="entry name" value="Histone-like_DNA-bd_CS"/>
</dbReference>
<dbReference type="GO" id="GO:1990178">
    <property type="term" value="C:HU-DNA complex"/>
    <property type="evidence" value="ECO:0007669"/>
    <property type="project" value="UniProtKB-ARBA"/>
</dbReference>
<evidence type="ECO:0000256" key="5">
    <source>
        <dbReference type="RuleBase" id="RU003939"/>
    </source>
</evidence>
<evidence type="ECO:0000256" key="1">
    <source>
        <dbReference type="ARBA" id="ARBA00003819"/>
    </source>
</evidence>
<evidence type="ECO:0000256" key="4">
    <source>
        <dbReference type="ARBA" id="ARBA00023125"/>
    </source>
</evidence>
<dbReference type="Gene3D" id="4.10.520.10">
    <property type="entry name" value="IHF-like DNA-binding proteins"/>
    <property type="match status" value="1"/>
</dbReference>
<dbReference type="GO" id="GO:0030261">
    <property type="term" value="P:chromosome condensation"/>
    <property type="evidence" value="ECO:0007669"/>
    <property type="project" value="UniProtKB-KW"/>
</dbReference>
<organism evidence="6 7">
    <name type="scientific">Geoalkalibacter ferrihydriticus DSM 17813</name>
    <dbReference type="NCBI Taxonomy" id="1121915"/>
    <lineage>
        <taxon>Bacteria</taxon>
        <taxon>Pseudomonadati</taxon>
        <taxon>Thermodesulfobacteriota</taxon>
        <taxon>Desulfuromonadia</taxon>
        <taxon>Desulfuromonadales</taxon>
        <taxon>Geoalkalibacteraceae</taxon>
        <taxon>Geoalkalibacter</taxon>
    </lineage>
</organism>
<reference evidence="6 7" key="1">
    <citation type="submission" date="2014-12" db="EMBL/GenBank/DDBJ databases">
        <title>Genomes of Geoalkalibacter ferrihydriticus and Geoalkalibacter subterraneus, two haloalkaliphilic metal-reducing members of the Geobacteraceae.</title>
        <authorList>
            <person name="Badalamenti J.P."/>
            <person name="Torres C.I."/>
            <person name="Krajmalnik-Brown R."/>
            <person name="Bond D.R."/>
        </authorList>
    </citation>
    <scope>NUCLEOTIDE SEQUENCE [LARGE SCALE GENOMIC DNA]</scope>
    <source>
        <strain evidence="6 7">DSM 17813</strain>
    </source>
</reference>
<keyword evidence="4" id="KW-0238">DNA-binding</keyword>
<dbReference type="PANTHER" id="PTHR33175:SF3">
    <property type="entry name" value="DNA-BINDING PROTEIN HU-BETA"/>
    <property type="match status" value="1"/>
</dbReference>
<gene>
    <name evidence="6" type="ORF">GFER_09530</name>
</gene>
<dbReference type="SUPFAM" id="SSF47729">
    <property type="entry name" value="IHF-like DNA-binding proteins"/>
    <property type="match status" value="1"/>
</dbReference>
<evidence type="ECO:0000256" key="2">
    <source>
        <dbReference type="ARBA" id="ARBA00010529"/>
    </source>
</evidence>
<dbReference type="PANTHER" id="PTHR33175">
    <property type="entry name" value="DNA-BINDING PROTEIN HU"/>
    <property type="match status" value="1"/>
</dbReference>
<dbReference type="Proteomes" id="UP000035068">
    <property type="component" value="Unassembled WGS sequence"/>
</dbReference>
<dbReference type="GO" id="GO:0030527">
    <property type="term" value="F:structural constituent of chromatin"/>
    <property type="evidence" value="ECO:0007669"/>
    <property type="project" value="InterPro"/>
</dbReference>
<name>A0A0C2DSK5_9BACT</name>
<dbReference type="FunFam" id="4.10.520.10:FF:000001">
    <property type="entry name" value="DNA-binding protein HU"/>
    <property type="match status" value="1"/>
</dbReference>
<dbReference type="AlphaFoldDB" id="A0A0C2DSK5"/>
<evidence type="ECO:0000313" key="6">
    <source>
        <dbReference type="EMBL" id="KIH76444.1"/>
    </source>
</evidence>
<dbReference type="InterPro" id="IPR010992">
    <property type="entry name" value="IHF-like_DNA-bd_dom_sf"/>
</dbReference>
<dbReference type="GO" id="GO:0006351">
    <property type="term" value="P:DNA-templated transcription"/>
    <property type="evidence" value="ECO:0007669"/>
    <property type="project" value="UniProtKB-ARBA"/>
</dbReference>
<dbReference type="PRINTS" id="PR01727">
    <property type="entry name" value="DNABINDINGHU"/>
</dbReference>
<dbReference type="GO" id="GO:0005829">
    <property type="term" value="C:cytosol"/>
    <property type="evidence" value="ECO:0007669"/>
    <property type="project" value="TreeGrafter"/>
</dbReference>
<keyword evidence="7" id="KW-1185">Reference proteome</keyword>
<dbReference type="GO" id="GO:0006270">
    <property type="term" value="P:DNA replication initiation"/>
    <property type="evidence" value="ECO:0007669"/>
    <property type="project" value="UniProtKB-ARBA"/>
</dbReference>
<dbReference type="InterPro" id="IPR000119">
    <property type="entry name" value="Hist_DNA-bd"/>
</dbReference>
<dbReference type="GO" id="GO:0042802">
    <property type="term" value="F:identical protein binding"/>
    <property type="evidence" value="ECO:0007669"/>
    <property type="project" value="UniProtKB-ARBA"/>
</dbReference>
<dbReference type="PROSITE" id="PS00045">
    <property type="entry name" value="HISTONE_LIKE"/>
    <property type="match status" value="1"/>
</dbReference>
<dbReference type="GO" id="GO:0003677">
    <property type="term" value="F:DNA binding"/>
    <property type="evidence" value="ECO:0007669"/>
    <property type="project" value="UniProtKB-KW"/>
</dbReference>
<sequence>MTKADLVNAMAEKSGLTKAEAERALKAFTDAVEDALKAGEKVALVGFGTFAVGERAARTGQNPQTGKKIEIAAAKVPKFKAGKALKDAVN</sequence>